<dbReference type="SUPFAM" id="SSF50129">
    <property type="entry name" value="GroES-like"/>
    <property type="match status" value="1"/>
</dbReference>
<dbReference type="Gene3D" id="3.40.50.720">
    <property type="entry name" value="NAD(P)-binding Rossmann-like Domain"/>
    <property type="match status" value="1"/>
</dbReference>
<evidence type="ECO:0000259" key="1">
    <source>
        <dbReference type="SMART" id="SM00829"/>
    </source>
</evidence>
<evidence type="ECO:0000313" key="2">
    <source>
        <dbReference type="EMBL" id="MDQ0114182.1"/>
    </source>
</evidence>
<dbReference type="CDD" id="cd08267">
    <property type="entry name" value="MDR1"/>
    <property type="match status" value="1"/>
</dbReference>
<protein>
    <submittedName>
        <fullName evidence="2">NADPH:quinone reductase-like Zn-dependent oxidoreductase</fullName>
    </submittedName>
</protein>
<dbReference type="InterPro" id="IPR052733">
    <property type="entry name" value="Chloroplast_QOR"/>
</dbReference>
<keyword evidence="3" id="KW-1185">Reference proteome</keyword>
<name>A0ABT9U3G4_PAEHA</name>
<dbReference type="Proteomes" id="UP001229346">
    <property type="component" value="Unassembled WGS sequence"/>
</dbReference>
<proteinExistence type="predicted"/>
<comment type="caution">
    <text evidence="2">The sequence shown here is derived from an EMBL/GenBank/DDBJ whole genome shotgun (WGS) entry which is preliminary data.</text>
</comment>
<dbReference type="EMBL" id="JAUSSU010000007">
    <property type="protein sequence ID" value="MDQ0114182.1"/>
    <property type="molecule type" value="Genomic_DNA"/>
</dbReference>
<feature type="domain" description="Enoyl reductase (ER)" evidence="1">
    <location>
        <begin position="10"/>
        <end position="300"/>
    </location>
</feature>
<dbReference type="Gene3D" id="3.90.180.10">
    <property type="entry name" value="Medium-chain alcohol dehydrogenases, catalytic domain"/>
    <property type="match status" value="1"/>
</dbReference>
<dbReference type="InterPro" id="IPR036291">
    <property type="entry name" value="NAD(P)-bd_dom_sf"/>
</dbReference>
<dbReference type="InterPro" id="IPR020843">
    <property type="entry name" value="ER"/>
</dbReference>
<dbReference type="RefSeq" id="WP_307205504.1">
    <property type="nucleotide sequence ID" value="NZ_JAUSSU010000007.1"/>
</dbReference>
<dbReference type="InterPro" id="IPR011032">
    <property type="entry name" value="GroES-like_sf"/>
</dbReference>
<dbReference type="PANTHER" id="PTHR44013:SF1">
    <property type="entry name" value="ZINC-TYPE ALCOHOL DEHYDROGENASE-LIKE PROTEIN C16A3.02C"/>
    <property type="match status" value="1"/>
</dbReference>
<evidence type="ECO:0000313" key="3">
    <source>
        <dbReference type="Proteomes" id="UP001229346"/>
    </source>
</evidence>
<organism evidence="2 3">
    <name type="scientific">Paenibacillus harenae</name>
    <dbReference type="NCBI Taxonomy" id="306543"/>
    <lineage>
        <taxon>Bacteria</taxon>
        <taxon>Bacillati</taxon>
        <taxon>Bacillota</taxon>
        <taxon>Bacilli</taxon>
        <taxon>Bacillales</taxon>
        <taxon>Paenibacillaceae</taxon>
        <taxon>Paenibacillus</taxon>
    </lineage>
</organism>
<dbReference type="SMART" id="SM00829">
    <property type="entry name" value="PKS_ER"/>
    <property type="match status" value="1"/>
</dbReference>
<dbReference type="PANTHER" id="PTHR44013">
    <property type="entry name" value="ZINC-TYPE ALCOHOL DEHYDROGENASE-LIKE PROTEIN C16A3.02C"/>
    <property type="match status" value="1"/>
</dbReference>
<dbReference type="Pfam" id="PF08240">
    <property type="entry name" value="ADH_N"/>
    <property type="match status" value="1"/>
</dbReference>
<dbReference type="SUPFAM" id="SSF51735">
    <property type="entry name" value="NAD(P)-binding Rossmann-fold domains"/>
    <property type="match status" value="1"/>
</dbReference>
<reference evidence="2 3" key="1">
    <citation type="submission" date="2023-07" db="EMBL/GenBank/DDBJ databases">
        <title>Sorghum-associated microbial communities from plants grown in Nebraska, USA.</title>
        <authorList>
            <person name="Schachtman D."/>
        </authorList>
    </citation>
    <scope>NUCLEOTIDE SEQUENCE [LARGE SCALE GENOMIC DNA]</scope>
    <source>
        <strain evidence="2 3">CC482</strain>
    </source>
</reference>
<dbReference type="InterPro" id="IPR013154">
    <property type="entry name" value="ADH-like_N"/>
</dbReference>
<dbReference type="InterPro" id="IPR013149">
    <property type="entry name" value="ADH-like_C"/>
</dbReference>
<sequence length="306" mass="33073">MRAIVYAKYGPPHVLEPKEVKKPTPKEDEVLIRVHATTVSAADWRIRKADPMAARLFNGLFRPKKVNILGFELAGVVEAVGKAVTRFQVGDAVFAYTGLGFGAYAEYVCLSEQEAKANKGFVALKPANMTYEEAAAVPVGALTAIWFLRKVGIGRGKKVLVNGASGSVGTFAVQIAKAYGAEVTAVCSTANVDLVKSLGADRVIDYTKDDYTGSGESYDIILDAVGKISASRCKRVLKKGGSFLTVRSSINLKMEDLNTLKSLIEEGKVKSVIDRRYTLEQIVEAHTYVERGHKKGNVVVTVKLGN</sequence>
<gene>
    <name evidence="2" type="ORF">J2T15_003637</name>
</gene>
<dbReference type="Pfam" id="PF00107">
    <property type="entry name" value="ADH_zinc_N"/>
    <property type="match status" value="1"/>
</dbReference>
<accession>A0ABT9U3G4</accession>